<dbReference type="Pfam" id="PF00008">
    <property type="entry name" value="EGF"/>
    <property type="match status" value="1"/>
</dbReference>
<sequence length="131" mass="14563">MPGPRQYKSEGDAFSDSVCLQPVDPPDNEETEFVTDSDGESQTDIPDPQDNVTEPELVDTGQVTKNVMTCGEHSPCLNGGTCVAIVHSWETFCHCPVGWKGVRCEEGIPFKAEVKLCSENKERYYHQLKQI</sequence>
<gene>
    <name evidence="4" type="ORF">BSL78_20869</name>
</gene>
<feature type="disulfide bond" evidence="1">
    <location>
        <begin position="76"/>
        <end position="93"/>
    </location>
</feature>
<keyword evidence="1" id="KW-1015">Disulfide bond</keyword>
<dbReference type="PROSITE" id="PS00022">
    <property type="entry name" value="EGF_1"/>
    <property type="match status" value="1"/>
</dbReference>
<dbReference type="SMART" id="SM00181">
    <property type="entry name" value="EGF"/>
    <property type="match status" value="1"/>
</dbReference>
<dbReference type="Gene3D" id="2.10.25.10">
    <property type="entry name" value="Laminin"/>
    <property type="match status" value="1"/>
</dbReference>
<reference evidence="4 5" key="1">
    <citation type="journal article" date="2017" name="PLoS Biol.">
        <title>The sea cucumber genome provides insights into morphological evolution and visceral regeneration.</title>
        <authorList>
            <person name="Zhang X."/>
            <person name="Sun L."/>
            <person name="Yuan J."/>
            <person name="Sun Y."/>
            <person name="Gao Y."/>
            <person name="Zhang L."/>
            <person name="Li S."/>
            <person name="Dai H."/>
            <person name="Hamel J.F."/>
            <person name="Liu C."/>
            <person name="Yu Y."/>
            <person name="Liu S."/>
            <person name="Lin W."/>
            <person name="Guo K."/>
            <person name="Jin S."/>
            <person name="Xu P."/>
            <person name="Storey K.B."/>
            <person name="Huan P."/>
            <person name="Zhang T."/>
            <person name="Zhou Y."/>
            <person name="Zhang J."/>
            <person name="Lin C."/>
            <person name="Li X."/>
            <person name="Xing L."/>
            <person name="Huo D."/>
            <person name="Sun M."/>
            <person name="Wang L."/>
            <person name="Mercier A."/>
            <person name="Li F."/>
            <person name="Yang H."/>
            <person name="Xiang J."/>
        </authorList>
    </citation>
    <scope>NUCLEOTIDE SEQUENCE [LARGE SCALE GENOMIC DNA]</scope>
    <source>
        <strain evidence="4">Shaxun</strain>
        <tissue evidence="4">Muscle</tissue>
    </source>
</reference>
<dbReference type="PROSITE" id="PS50026">
    <property type="entry name" value="EGF_3"/>
    <property type="match status" value="1"/>
</dbReference>
<comment type="caution">
    <text evidence="4">The sequence shown here is derived from an EMBL/GenBank/DDBJ whole genome shotgun (WGS) entry which is preliminary data.</text>
</comment>
<evidence type="ECO:0000256" key="1">
    <source>
        <dbReference type="PROSITE-ProRule" id="PRU00076"/>
    </source>
</evidence>
<dbReference type="SUPFAM" id="SSF57196">
    <property type="entry name" value="EGF/Laminin"/>
    <property type="match status" value="1"/>
</dbReference>
<organism evidence="4 5">
    <name type="scientific">Stichopus japonicus</name>
    <name type="common">Sea cucumber</name>
    <dbReference type="NCBI Taxonomy" id="307972"/>
    <lineage>
        <taxon>Eukaryota</taxon>
        <taxon>Metazoa</taxon>
        <taxon>Echinodermata</taxon>
        <taxon>Eleutherozoa</taxon>
        <taxon>Echinozoa</taxon>
        <taxon>Holothuroidea</taxon>
        <taxon>Aspidochirotacea</taxon>
        <taxon>Aspidochirotida</taxon>
        <taxon>Stichopodidae</taxon>
        <taxon>Apostichopus</taxon>
    </lineage>
</organism>
<feature type="compositionally biased region" description="Acidic residues" evidence="2">
    <location>
        <begin position="26"/>
        <end position="41"/>
    </location>
</feature>
<dbReference type="PROSITE" id="PS01186">
    <property type="entry name" value="EGF_2"/>
    <property type="match status" value="1"/>
</dbReference>
<evidence type="ECO:0000259" key="3">
    <source>
        <dbReference type="PROSITE" id="PS50026"/>
    </source>
</evidence>
<dbReference type="AlphaFoldDB" id="A0A2G8K2V2"/>
<feature type="region of interest" description="Disordered" evidence="2">
    <location>
        <begin position="1"/>
        <end position="55"/>
    </location>
</feature>
<name>A0A2G8K2V2_STIJA</name>
<dbReference type="EMBL" id="MRZV01000946">
    <property type="protein sequence ID" value="PIK42279.1"/>
    <property type="molecule type" value="Genomic_DNA"/>
</dbReference>
<feature type="domain" description="EGF-like" evidence="3">
    <location>
        <begin position="66"/>
        <end position="105"/>
    </location>
</feature>
<evidence type="ECO:0000313" key="5">
    <source>
        <dbReference type="Proteomes" id="UP000230750"/>
    </source>
</evidence>
<dbReference type="CDD" id="cd00054">
    <property type="entry name" value="EGF_CA"/>
    <property type="match status" value="1"/>
</dbReference>
<keyword evidence="5" id="KW-1185">Reference proteome</keyword>
<comment type="caution">
    <text evidence="1">Lacks conserved residue(s) required for the propagation of feature annotation.</text>
</comment>
<protein>
    <recommendedName>
        <fullName evidence="3">EGF-like domain-containing protein</fullName>
    </recommendedName>
</protein>
<evidence type="ECO:0000313" key="4">
    <source>
        <dbReference type="EMBL" id="PIK42279.1"/>
    </source>
</evidence>
<keyword evidence="1" id="KW-0245">EGF-like domain</keyword>
<feature type="disulfide bond" evidence="1">
    <location>
        <begin position="95"/>
        <end position="104"/>
    </location>
</feature>
<dbReference type="Proteomes" id="UP000230750">
    <property type="component" value="Unassembled WGS sequence"/>
</dbReference>
<accession>A0A2G8K2V2</accession>
<evidence type="ECO:0000256" key="2">
    <source>
        <dbReference type="SAM" id="MobiDB-lite"/>
    </source>
</evidence>
<dbReference type="OrthoDB" id="6138650at2759"/>
<proteinExistence type="predicted"/>
<dbReference type="InterPro" id="IPR000742">
    <property type="entry name" value="EGF"/>
</dbReference>